<reference evidence="3 5" key="2">
    <citation type="journal article" date="2013" name="Nature">
        <title>Insights into bilaterian evolution from three spiralian genomes.</title>
        <authorList>
            <person name="Simakov O."/>
            <person name="Marletaz F."/>
            <person name="Cho S.J."/>
            <person name="Edsinger-Gonzales E."/>
            <person name="Havlak P."/>
            <person name="Hellsten U."/>
            <person name="Kuo D.H."/>
            <person name="Larsson T."/>
            <person name="Lv J."/>
            <person name="Arendt D."/>
            <person name="Savage R."/>
            <person name="Osoegawa K."/>
            <person name="de Jong P."/>
            <person name="Grimwood J."/>
            <person name="Chapman J.A."/>
            <person name="Shapiro H."/>
            <person name="Aerts A."/>
            <person name="Otillar R.P."/>
            <person name="Terry A.Y."/>
            <person name="Boore J.L."/>
            <person name="Grigoriev I.V."/>
            <person name="Lindberg D.R."/>
            <person name="Seaver E.C."/>
            <person name="Weisblat D.A."/>
            <person name="Putnam N.H."/>
            <person name="Rokhsar D.S."/>
        </authorList>
    </citation>
    <scope>NUCLEOTIDE SEQUENCE</scope>
    <source>
        <strain evidence="3 5">I ESC-2004</strain>
    </source>
</reference>
<dbReference type="Gene3D" id="3.40.930.10">
    <property type="entry name" value="Mannitol-specific EII, Chain A"/>
    <property type="match status" value="1"/>
</dbReference>
<gene>
    <name evidence="3" type="ORF">CAPTEDRAFT_78542</name>
</gene>
<dbReference type="Proteomes" id="UP000014760">
    <property type="component" value="Unassembled WGS sequence"/>
</dbReference>
<dbReference type="PANTHER" id="PTHR11453:SF47">
    <property type="entry name" value="ANION EXCHANGE PROTEIN"/>
    <property type="match status" value="1"/>
</dbReference>
<dbReference type="STRING" id="283909.R7T7J4"/>
<keyword evidence="5" id="KW-1185">Reference proteome</keyword>
<dbReference type="AlphaFoldDB" id="R7T7J4"/>
<dbReference type="GO" id="GO:0015701">
    <property type="term" value="P:bicarbonate transport"/>
    <property type="evidence" value="ECO:0007669"/>
    <property type="project" value="TreeGrafter"/>
</dbReference>
<dbReference type="HOGENOM" id="CLU_124094_1_0_1"/>
<organism evidence="3">
    <name type="scientific">Capitella teleta</name>
    <name type="common">Polychaete worm</name>
    <dbReference type="NCBI Taxonomy" id="283909"/>
    <lineage>
        <taxon>Eukaryota</taxon>
        <taxon>Metazoa</taxon>
        <taxon>Spiralia</taxon>
        <taxon>Lophotrochozoa</taxon>
        <taxon>Annelida</taxon>
        <taxon>Polychaeta</taxon>
        <taxon>Sedentaria</taxon>
        <taxon>Scolecida</taxon>
        <taxon>Capitellidae</taxon>
        <taxon>Capitella</taxon>
    </lineage>
</organism>
<sequence>HRFDSAQGNMGKKVSSKSGMASVVYVGKKEKPKKSKKQDAVAKRKYDHSPHEMFVEMDELQFTGDSEWKWSERARWIKFEEDVEEGAERWGRPHVASLSFHCLLELRQCLQQGAVIMDLEAEDLTSIVNHVVDQMVITDQLEPENRGAVLQALLLKHR</sequence>
<dbReference type="EMBL" id="KB311286">
    <property type="protein sequence ID" value="ELT89580.1"/>
    <property type="molecule type" value="Genomic_DNA"/>
</dbReference>
<dbReference type="GO" id="GO:0005452">
    <property type="term" value="F:solute:inorganic anion antiporter activity"/>
    <property type="evidence" value="ECO:0007669"/>
    <property type="project" value="InterPro"/>
</dbReference>
<dbReference type="GO" id="GO:0005886">
    <property type="term" value="C:plasma membrane"/>
    <property type="evidence" value="ECO:0007669"/>
    <property type="project" value="TreeGrafter"/>
</dbReference>
<dbReference type="SUPFAM" id="SSF55804">
    <property type="entry name" value="Phoshotransferase/anion transport protein"/>
    <property type="match status" value="1"/>
</dbReference>
<dbReference type="PANTHER" id="PTHR11453">
    <property type="entry name" value="ANION EXCHANGE PROTEIN"/>
    <property type="match status" value="1"/>
</dbReference>
<evidence type="ECO:0000313" key="3">
    <source>
        <dbReference type="EMBL" id="ELT89580.1"/>
    </source>
</evidence>
<evidence type="ECO:0000313" key="4">
    <source>
        <dbReference type="EnsemblMetazoa" id="CapteP78542"/>
    </source>
</evidence>
<name>R7T7J4_CAPTE</name>
<accession>R7T7J4</accession>
<feature type="domain" description="Band 3 cytoplasmic" evidence="2">
    <location>
        <begin position="51"/>
        <end position="158"/>
    </location>
</feature>
<dbReference type="InterPro" id="IPR013769">
    <property type="entry name" value="Band3_cytoplasmic_dom"/>
</dbReference>
<evidence type="ECO:0000259" key="2">
    <source>
        <dbReference type="Pfam" id="PF07565"/>
    </source>
</evidence>
<dbReference type="GO" id="GO:0050801">
    <property type="term" value="P:monoatomic ion homeostasis"/>
    <property type="evidence" value="ECO:0007669"/>
    <property type="project" value="TreeGrafter"/>
</dbReference>
<dbReference type="InterPro" id="IPR016152">
    <property type="entry name" value="PTrfase/Anion_transptr"/>
</dbReference>
<protein>
    <recommendedName>
        <fullName evidence="2">Band 3 cytoplasmic domain-containing protein</fullName>
    </recommendedName>
</protein>
<evidence type="ECO:0000313" key="5">
    <source>
        <dbReference type="Proteomes" id="UP000014760"/>
    </source>
</evidence>
<dbReference type="Pfam" id="PF07565">
    <property type="entry name" value="Band_3_cyto"/>
    <property type="match status" value="1"/>
</dbReference>
<reference evidence="5" key="1">
    <citation type="submission" date="2012-12" db="EMBL/GenBank/DDBJ databases">
        <authorList>
            <person name="Hellsten U."/>
            <person name="Grimwood J."/>
            <person name="Chapman J.A."/>
            <person name="Shapiro H."/>
            <person name="Aerts A."/>
            <person name="Otillar R.P."/>
            <person name="Terry A.Y."/>
            <person name="Boore J.L."/>
            <person name="Simakov O."/>
            <person name="Marletaz F."/>
            <person name="Cho S.-J."/>
            <person name="Edsinger-Gonzales E."/>
            <person name="Havlak P."/>
            <person name="Kuo D.-H."/>
            <person name="Larsson T."/>
            <person name="Lv J."/>
            <person name="Arendt D."/>
            <person name="Savage R."/>
            <person name="Osoegawa K."/>
            <person name="de Jong P."/>
            <person name="Lindberg D.R."/>
            <person name="Seaver E.C."/>
            <person name="Weisblat D.A."/>
            <person name="Putnam N.H."/>
            <person name="Grigoriev I.V."/>
            <person name="Rokhsar D.S."/>
        </authorList>
    </citation>
    <scope>NUCLEOTIDE SEQUENCE</scope>
    <source>
        <strain evidence="5">I ESC-2004</strain>
    </source>
</reference>
<dbReference type="EMBL" id="AMQN01014788">
    <property type="status" value="NOT_ANNOTATED_CDS"/>
    <property type="molecule type" value="Genomic_DNA"/>
</dbReference>
<reference evidence="4" key="3">
    <citation type="submission" date="2015-06" db="UniProtKB">
        <authorList>
            <consortium name="EnsemblMetazoa"/>
        </authorList>
    </citation>
    <scope>IDENTIFICATION</scope>
</reference>
<dbReference type="OrthoDB" id="1735926at2759"/>
<evidence type="ECO:0000256" key="1">
    <source>
        <dbReference type="SAM" id="MobiDB-lite"/>
    </source>
</evidence>
<dbReference type="OMA" id="CITSAVN"/>
<dbReference type="EnsemblMetazoa" id="CapteT78542">
    <property type="protein sequence ID" value="CapteP78542"/>
    <property type="gene ID" value="CapteG78542"/>
</dbReference>
<proteinExistence type="predicted"/>
<feature type="non-terminal residue" evidence="3">
    <location>
        <position position="1"/>
    </location>
</feature>
<dbReference type="GO" id="GO:0008509">
    <property type="term" value="F:monoatomic anion transmembrane transporter activity"/>
    <property type="evidence" value="ECO:0007669"/>
    <property type="project" value="InterPro"/>
</dbReference>
<feature type="region of interest" description="Disordered" evidence="1">
    <location>
        <begin position="24"/>
        <end position="44"/>
    </location>
</feature>
<feature type="non-terminal residue" evidence="3">
    <location>
        <position position="158"/>
    </location>
</feature>
<dbReference type="InterPro" id="IPR003020">
    <property type="entry name" value="HCO3_transpt_euk"/>
</dbReference>